<evidence type="ECO:0000256" key="1">
    <source>
        <dbReference type="ARBA" id="ARBA00004141"/>
    </source>
</evidence>
<sequence>MPLSSFDVYPKTLKEFRQRTLSGAIVSIGCAVLIMVLTSLELIDFATVKTDDHLYVDTSRGQTLRINVDIEFPSLPCSVITIDTLDLSGNHAPDLLNNISKTRLDRNGAPLDASLPSPAPASRAAGARRLLAGDGQGNAPAARAAGGLAPAKGDGGGGGAHELVLRLGKPDALLSKLLAELLPNVFEDKEAIEELRRHVGEGCRIAGFVTVNRVAGNFHFALNQADQHTLMTVFKDRDALNVSHHIHSVSFGEPYPGMVNPLDRTRKDLVKTSGYFQYYIKVVPTTFEALSGEVLQTNQYTYTELFRTTHEVEKMPAVYFHYEISPIMAKFSQRRRPLGALLTTLCAIIGGVFTVAGMIDSCIHRSAKWYHAAAGGAR</sequence>
<evidence type="ECO:0000313" key="9">
    <source>
        <dbReference type="EMBL" id="CAE0771084.1"/>
    </source>
</evidence>
<dbReference type="GO" id="GO:0016020">
    <property type="term" value="C:membrane"/>
    <property type="evidence" value="ECO:0007669"/>
    <property type="project" value="UniProtKB-SubCell"/>
</dbReference>
<evidence type="ECO:0008006" key="10">
    <source>
        <dbReference type="Google" id="ProtNLM"/>
    </source>
</evidence>
<keyword evidence="3 6" id="KW-0812">Transmembrane</keyword>
<evidence type="ECO:0000259" key="7">
    <source>
        <dbReference type="Pfam" id="PF07970"/>
    </source>
</evidence>
<evidence type="ECO:0000256" key="6">
    <source>
        <dbReference type="SAM" id="Phobius"/>
    </source>
</evidence>
<dbReference type="AlphaFoldDB" id="A0A7S4BN03"/>
<accession>A0A7S4BN03</accession>
<dbReference type="Pfam" id="PF07970">
    <property type="entry name" value="COPIIcoated_ERV"/>
    <property type="match status" value="1"/>
</dbReference>
<dbReference type="InterPro" id="IPR039542">
    <property type="entry name" value="Erv_N"/>
</dbReference>
<feature type="domain" description="Endoplasmic reticulum vesicle transporter N-terminal" evidence="8">
    <location>
        <begin position="3"/>
        <end position="91"/>
    </location>
</feature>
<evidence type="ECO:0000256" key="5">
    <source>
        <dbReference type="ARBA" id="ARBA00023136"/>
    </source>
</evidence>
<dbReference type="GO" id="GO:0005783">
    <property type="term" value="C:endoplasmic reticulum"/>
    <property type="evidence" value="ECO:0007669"/>
    <property type="project" value="TreeGrafter"/>
</dbReference>
<proteinExistence type="inferred from homology"/>
<dbReference type="PANTHER" id="PTHR10984:SF25">
    <property type="entry name" value="ENDOPLASMIC RETICULUM-GOLGI INTERMEDIATE COMPARTMENT PROTEIN 3"/>
    <property type="match status" value="1"/>
</dbReference>
<dbReference type="GO" id="GO:0030134">
    <property type="term" value="C:COPII-coated ER to Golgi transport vesicle"/>
    <property type="evidence" value="ECO:0007669"/>
    <property type="project" value="TreeGrafter"/>
</dbReference>
<keyword evidence="5 6" id="KW-0472">Membrane</keyword>
<organism evidence="9">
    <name type="scientific">Chrysotila carterae</name>
    <name type="common">Marine alga</name>
    <name type="synonym">Syracosphaera carterae</name>
    <dbReference type="NCBI Taxonomy" id="13221"/>
    <lineage>
        <taxon>Eukaryota</taxon>
        <taxon>Haptista</taxon>
        <taxon>Haptophyta</taxon>
        <taxon>Prymnesiophyceae</taxon>
        <taxon>Isochrysidales</taxon>
        <taxon>Isochrysidaceae</taxon>
        <taxon>Chrysotila</taxon>
    </lineage>
</organism>
<evidence type="ECO:0000256" key="2">
    <source>
        <dbReference type="ARBA" id="ARBA00005648"/>
    </source>
</evidence>
<dbReference type="PANTHER" id="PTHR10984">
    <property type="entry name" value="ENDOPLASMIC RETICULUM-GOLGI INTERMEDIATE COMPARTMENT PROTEIN"/>
    <property type="match status" value="1"/>
</dbReference>
<protein>
    <recommendedName>
        <fullName evidence="10">Endoplasmic reticulum vesicle transporter C-terminal domain-containing protein</fullName>
    </recommendedName>
</protein>
<reference evidence="9" key="1">
    <citation type="submission" date="2021-01" db="EMBL/GenBank/DDBJ databases">
        <authorList>
            <person name="Corre E."/>
            <person name="Pelletier E."/>
            <person name="Niang G."/>
            <person name="Scheremetjew M."/>
            <person name="Finn R."/>
            <person name="Kale V."/>
            <person name="Holt S."/>
            <person name="Cochrane G."/>
            <person name="Meng A."/>
            <person name="Brown T."/>
            <person name="Cohen L."/>
        </authorList>
    </citation>
    <scope>NUCLEOTIDE SEQUENCE</scope>
    <source>
        <strain evidence="9">CCMP645</strain>
    </source>
</reference>
<comment type="subcellular location">
    <subcellularLocation>
        <location evidence="1">Membrane</location>
        <topology evidence="1">Multi-pass membrane protein</topology>
    </subcellularLocation>
</comment>
<dbReference type="InterPro" id="IPR045888">
    <property type="entry name" value="Erv"/>
</dbReference>
<evidence type="ECO:0000256" key="3">
    <source>
        <dbReference type="ARBA" id="ARBA00022692"/>
    </source>
</evidence>
<evidence type="ECO:0000259" key="8">
    <source>
        <dbReference type="Pfam" id="PF13850"/>
    </source>
</evidence>
<comment type="similarity">
    <text evidence="2">Belongs to the ERGIC family.</text>
</comment>
<dbReference type="InterPro" id="IPR012936">
    <property type="entry name" value="Erv_C"/>
</dbReference>
<dbReference type="EMBL" id="HBIZ01037167">
    <property type="protein sequence ID" value="CAE0771084.1"/>
    <property type="molecule type" value="Transcribed_RNA"/>
</dbReference>
<dbReference type="Pfam" id="PF13850">
    <property type="entry name" value="ERGIC_N"/>
    <property type="match status" value="1"/>
</dbReference>
<feature type="transmembrane region" description="Helical" evidence="6">
    <location>
        <begin position="20"/>
        <end position="40"/>
    </location>
</feature>
<keyword evidence="4 6" id="KW-1133">Transmembrane helix</keyword>
<feature type="domain" description="Endoplasmic reticulum vesicle transporter C-terminal" evidence="7">
    <location>
        <begin position="191"/>
        <end position="360"/>
    </location>
</feature>
<feature type="transmembrane region" description="Helical" evidence="6">
    <location>
        <begin position="338"/>
        <end position="359"/>
    </location>
</feature>
<name>A0A7S4BN03_CHRCT</name>
<gene>
    <name evidence="9" type="ORF">PCAR00345_LOCUS23696</name>
</gene>
<evidence type="ECO:0000256" key="4">
    <source>
        <dbReference type="ARBA" id="ARBA00022989"/>
    </source>
</evidence>